<dbReference type="PANTHER" id="PTHR32024:SF2">
    <property type="entry name" value="TRK SYSTEM POTASSIUM UPTAKE PROTEIN TRKG-RELATED"/>
    <property type="match status" value="1"/>
</dbReference>
<comment type="subcellular location">
    <subcellularLocation>
        <location evidence="1">Cell membrane</location>
        <topology evidence="1">Multi-pass membrane protein</topology>
    </subcellularLocation>
</comment>
<keyword evidence="5 9" id="KW-0812">Transmembrane</keyword>
<comment type="similarity">
    <text evidence="2">Belongs to the TrkH potassium transport family.</text>
</comment>
<evidence type="ECO:0000256" key="4">
    <source>
        <dbReference type="ARBA" id="ARBA00022475"/>
    </source>
</evidence>
<evidence type="ECO:0000256" key="1">
    <source>
        <dbReference type="ARBA" id="ARBA00004651"/>
    </source>
</evidence>
<dbReference type="Pfam" id="PF02386">
    <property type="entry name" value="TrkH"/>
    <property type="match status" value="1"/>
</dbReference>
<evidence type="ECO:0000256" key="7">
    <source>
        <dbReference type="ARBA" id="ARBA00023065"/>
    </source>
</evidence>
<name>A0A9D9GRM6_9BACL</name>
<reference evidence="10" key="1">
    <citation type="submission" date="2020-10" db="EMBL/GenBank/DDBJ databases">
        <authorList>
            <person name="Gilroy R."/>
        </authorList>
    </citation>
    <scope>NUCLEOTIDE SEQUENCE</scope>
    <source>
        <strain evidence="10">1748</strain>
    </source>
</reference>
<evidence type="ECO:0000256" key="8">
    <source>
        <dbReference type="ARBA" id="ARBA00023136"/>
    </source>
</evidence>
<feature type="transmembrane region" description="Helical" evidence="9">
    <location>
        <begin position="24"/>
        <end position="47"/>
    </location>
</feature>
<keyword evidence="7" id="KW-0406">Ion transport</keyword>
<evidence type="ECO:0000256" key="3">
    <source>
        <dbReference type="ARBA" id="ARBA00022448"/>
    </source>
</evidence>
<evidence type="ECO:0000256" key="6">
    <source>
        <dbReference type="ARBA" id="ARBA00022989"/>
    </source>
</evidence>
<sequence length="518" mass="58048">MSKLFSYLEPDDESIPLVKGWKLILGYAGYFMFCIGIFLFLPLLNLIWFPEDSSYALDFIIPGACFLLVGALLYFLLIHKKRHAQLETHQDAFIVLLCWLLSIFACIIPFMTSGLFDFSQAVFETTSGLTTTGLSIVADYETFPKIFFLYRSFTHLVGGIGLILIMISALSDRYGMRLYSSEGHYDKFLPNVIKSSRTILIIYFGFILAGIIGFCCCGLRMFDAINYSISAVATGGFGVHAENIGYYDSIGVEVVAIVLMLLGSINFLAHIYLFKGKFKNFFNYAENKTMLLILAIFIPVASMGLFYTAASSMSMSEAWRIGAFQVISALSTAGLQNTTLVASGVNQTSSALLFILIICMWIGGQTNSTAGGIKIFRINIMFKSIYMKIRNSLAKDNTLHYYKFCQVDEDVLLTPNMAYESNLFILTYMVTFFITVIIFTLFGINFEQASFEAASTLGTVGLSSGMFTVNSPSFLLIFASIVMVLGRLEIYVVFYGFIYAFKKPYRIISDHINMKRKR</sequence>
<dbReference type="GO" id="GO:0030001">
    <property type="term" value="P:metal ion transport"/>
    <property type="evidence" value="ECO:0007669"/>
    <property type="project" value="UniProtKB-ARBA"/>
</dbReference>
<feature type="transmembrane region" description="Helical" evidence="9">
    <location>
        <begin position="474"/>
        <end position="501"/>
    </location>
</feature>
<keyword evidence="4" id="KW-1003">Cell membrane</keyword>
<dbReference type="Proteomes" id="UP000823629">
    <property type="component" value="Unassembled WGS sequence"/>
</dbReference>
<comment type="caution">
    <text evidence="10">The sequence shown here is derived from an EMBL/GenBank/DDBJ whole genome shotgun (WGS) entry which is preliminary data.</text>
</comment>
<accession>A0A9D9GRM6</accession>
<keyword evidence="8 9" id="KW-0472">Membrane</keyword>
<keyword evidence="3" id="KW-0813">Transport</keyword>
<reference evidence="10" key="2">
    <citation type="journal article" date="2021" name="PeerJ">
        <title>Extensive microbial diversity within the chicken gut microbiome revealed by metagenomics and culture.</title>
        <authorList>
            <person name="Gilroy R."/>
            <person name="Ravi A."/>
            <person name="Getino M."/>
            <person name="Pursley I."/>
            <person name="Horton D.L."/>
            <person name="Alikhan N.F."/>
            <person name="Baker D."/>
            <person name="Gharbi K."/>
            <person name="Hall N."/>
            <person name="Watson M."/>
            <person name="Adriaenssens E.M."/>
            <person name="Foster-Nyarko E."/>
            <person name="Jarju S."/>
            <person name="Secka A."/>
            <person name="Antonio M."/>
            <person name="Oren A."/>
            <person name="Chaudhuri R.R."/>
            <person name="La Ragione R."/>
            <person name="Hildebrand F."/>
            <person name="Pallen M.J."/>
        </authorList>
    </citation>
    <scope>NUCLEOTIDE SEQUENCE</scope>
    <source>
        <strain evidence="10">1748</strain>
    </source>
</reference>
<feature type="transmembrane region" description="Helical" evidence="9">
    <location>
        <begin position="423"/>
        <end position="444"/>
    </location>
</feature>
<feature type="transmembrane region" description="Helical" evidence="9">
    <location>
        <begin position="351"/>
        <end position="373"/>
    </location>
</feature>
<feature type="transmembrane region" description="Helical" evidence="9">
    <location>
        <begin position="59"/>
        <end position="79"/>
    </location>
</feature>
<dbReference type="PANTHER" id="PTHR32024">
    <property type="entry name" value="TRK SYSTEM POTASSIUM UPTAKE PROTEIN TRKG-RELATED"/>
    <property type="match status" value="1"/>
</dbReference>
<evidence type="ECO:0000256" key="9">
    <source>
        <dbReference type="SAM" id="Phobius"/>
    </source>
</evidence>
<protein>
    <submittedName>
        <fullName evidence="10">TrkH family potassium uptake protein</fullName>
    </submittedName>
</protein>
<evidence type="ECO:0000256" key="2">
    <source>
        <dbReference type="ARBA" id="ARBA00009137"/>
    </source>
</evidence>
<proteinExistence type="inferred from homology"/>
<evidence type="ECO:0000313" key="10">
    <source>
        <dbReference type="EMBL" id="MBO8414084.1"/>
    </source>
</evidence>
<evidence type="ECO:0000256" key="5">
    <source>
        <dbReference type="ARBA" id="ARBA00022692"/>
    </source>
</evidence>
<dbReference type="GO" id="GO:0005886">
    <property type="term" value="C:plasma membrane"/>
    <property type="evidence" value="ECO:0007669"/>
    <property type="project" value="UniProtKB-SubCell"/>
</dbReference>
<organism evidence="10 11">
    <name type="scientific">Candidatus Scatoplasma merdavium</name>
    <dbReference type="NCBI Taxonomy" id="2840932"/>
    <lineage>
        <taxon>Bacteria</taxon>
        <taxon>Bacillati</taxon>
        <taxon>Bacillota</taxon>
        <taxon>Bacilli</taxon>
        <taxon>Bacillales</taxon>
        <taxon>Candidatus Scatoplasma</taxon>
    </lineage>
</organism>
<keyword evidence="6 9" id="KW-1133">Transmembrane helix</keyword>
<feature type="transmembrane region" description="Helical" evidence="9">
    <location>
        <begin position="290"/>
        <end position="310"/>
    </location>
</feature>
<feature type="transmembrane region" description="Helical" evidence="9">
    <location>
        <begin position="200"/>
        <end position="222"/>
    </location>
</feature>
<feature type="transmembrane region" description="Helical" evidence="9">
    <location>
        <begin position="148"/>
        <end position="170"/>
    </location>
</feature>
<gene>
    <name evidence="10" type="ORF">IAC78_01190</name>
</gene>
<evidence type="ECO:0000313" key="11">
    <source>
        <dbReference type="Proteomes" id="UP000823629"/>
    </source>
</evidence>
<dbReference type="EMBL" id="JADING010000033">
    <property type="protein sequence ID" value="MBO8414084.1"/>
    <property type="molecule type" value="Genomic_DNA"/>
</dbReference>
<dbReference type="InterPro" id="IPR003445">
    <property type="entry name" value="Cat_transpt"/>
</dbReference>
<feature type="transmembrane region" description="Helical" evidence="9">
    <location>
        <begin position="250"/>
        <end position="269"/>
    </location>
</feature>
<dbReference type="GO" id="GO:0008324">
    <property type="term" value="F:monoatomic cation transmembrane transporter activity"/>
    <property type="evidence" value="ECO:0007669"/>
    <property type="project" value="InterPro"/>
</dbReference>
<dbReference type="AlphaFoldDB" id="A0A9D9GRM6"/>
<feature type="transmembrane region" description="Helical" evidence="9">
    <location>
        <begin position="91"/>
        <end position="111"/>
    </location>
</feature>